<proteinExistence type="predicted"/>
<comment type="caution">
    <text evidence="2">The sequence shown here is derived from an EMBL/GenBank/DDBJ whole genome shotgun (WGS) entry which is preliminary data.</text>
</comment>
<organism evidence="2 3">
    <name type="scientific">Rhizobium alvei</name>
    <dbReference type="NCBI Taxonomy" id="1132659"/>
    <lineage>
        <taxon>Bacteria</taxon>
        <taxon>Pseudomonadati</taxon>
        <taxon>Pseudomonadota</taxon>
        <taxon>Alphaproteobacteria</taxon>
        <taxon>Hyphomicrobiales</taxon>
        <taxon>Rhizobiaceae</taxon>
        <taxon>Rhizobium/Agrobacterium group</taxon>
        <taxon>Rhizobium</taxon>
    </lineage>
</organism>
<keyword evidence="3" id="KW-1185">Reference proteome</keyword>
<reference evidence="2" key="2">
    <citation type="submission" date="2023-07" db="EMBL/GenBank/DDBJ databases">
        <authorList>
            <person name="Shen H."/>
        </authorList>
    </citation>
    <scope>NUCLEOTIDE SEQUENCE</scope>
    <source>
        <strain evidence="2">TNR-22</strain>
    </source>
</reference>
<dbReference type="SUPFAM" id="SSF89946">
    <property type="entry name" value="Hypothetical protein VC0424"/>
    <property type="match status" value="1"/>
</dbReference>
<accession>A0ABT8YLZ1</accession>
<evidence type="ECO:0000313" key="2">
    <source>
        <dbReference type="EMBL" id="MDO6964756.1"/>
    </source>
</evidence>
<reference evidence="2" key="1">
    <citation type="journal article" date="2015" name="Int. J. Syst. Evol. Microbiol.">
        <title>Rhizobium alvei sp. nov., isolated from a freshwater river.</title>
        <authorList>
            <person name="Sheu S.Y."/>
            <person name="Huang H.W."/>
            <person name="Young C.C."/>
            <person name="Chen W.M."/>
        </authorList>
    </citation>
    <scope>NUCLEOTIDE SEQUENCE</scope>
    <source>
        <strain evidence="2">TNR-22</strain>
    </source>
</reference>
<name>A0ABT8YLZ1_9HYPH</name>
<sequence>MTDGEDIPGDATGAALRRMLASGDRLTSPRNIDFSVIFPEESAAISFCEQVDREGFVPRYRKSDVDERLPWDVTATRHMVPRYGDIVAVEDHLQSLAEPLGGEIDGWGCFRIDEGQPE</sequence>
<dbReference type="Gene3D" id="3.30.70.970">
    <property type="entry name" value="RraB-like"/>
    <property type="match status" value="1"/>
</dbReference>
<feature type="domain" description="Regulator of ribonuclease activity B" evidence="1">
    <location>
        <begin position="10"/>
        <end position="109"/>
    </location>
</feature>
<dbReference type="Proteomes" id="UP001174932">
    <property type="component" value="Unassembled WGS sequence"/>
</dbReference>
<gene>
    <name evidence="2" type="ORF">Q4481_12380</name>
</gene>
<dbReference type="RefSeq" id="WP_304376688.1">
    <property type="nucleotide sequence ID" value="NZ_JAUOZU010000008.1"/>
</dbReference>
<evidence type="ECO:0000313" key="3">
    <source>
        <dbReference type="Proteomes" id="UP001174932"/>
    </source>
</evidence>
<dbReference type="EMBL" id="JAUOZU010000008">
    <property type="protein sequence ID" value="MDO6964756.1"/>
    <property type="molecule type" value="Genomic_DNA"/>
</dbReference>
<dbReference type="InterPro" id="IPR009671">
    <property type="entry name" value="RraB_dom"/>
</dbReference>
<evidence type="ECO:0000259" key="1">
    <source>
        <dbReference type="Pfam" id="PF06877"/>
    </source>
</evidence>
<dbReference type="InterPro" id="IPR036701">
    <property type="entry name" value="RraB-like_sf"/>
</dbReference>
<dbReference type="Pfam" id="PF06877">
    <property type="entry name" value="RraB"/>
    <property type="match status" value="1"/>
</dbReference>
<protein>
    <submittedName>
        <fullName evidence="2">Ribonuclease E inhibitor RraB</fullName>
    </submittedName>
</protein>